<reference evidence="1 2" key="1">
    <citation type="submission" date="2014-02" db="EMBL/GenBank/DDBJ databases">
        <authorList>
            <person name="Chen C."/>
            <person name="Conrad T.A."/>
            <person name="Zhou Z."/>
            <person name="Lai Z."/>
            <person name="Zhong G."/>
        </authorList>
    </citation>
    <scope>NUCLEOTIDE SEQUENCE [LARGE SCALE GENOMIC DNA]</scope>
    <source>
        <strain evidence="1 2">Nigg3-28</strain>
    </source>
</reference>
<dbReference type="KEGG" id="cmx:DNC_03690"/>
<dbReference type="PROSITE" id="PS51257">
    <property type="entry name" value="PROKAR_LIPOPROTEIN"/>
    <property type="match status" value="1"/>
</dbReference>
<dbReference type="EMBL" id="CP007217">
    <property type="protein sequence ID" value="AJR10797.1"/>
    <property type="molecule type" value="Genomic_DNA"/>
</dbReference>
<dbReference type="RefSeq" id="WP_010231363.1">
    <property type="nucleotide sequence ID" value="NZ_CP007217.1"/>
</dbReference>
<evidence type="ECO:0008006" key="3">
    <source>
        <dbReference type="Google" id="ProtNLM"/>
    </source>
</evidence>
<proteinExistence type="predicted"/>
<dbReference type="PATRIC" id="fig|83560.10.peg.747"/>
<dbReference type="Proteomes" id="UP000260363">
    <property type="component" value="Chromosome"/>
</dbReference>
<accession>A0A069ZXX3</accession>
<protein>
    <recommendedName>
        <fullName evidence="3">Lipoprotein</fullName>
    </recommendedName>
</protein>
<organism evidence="1 2">
    <name type="scientific">Chlamydia muridarum</name>
    <dbReference type="NCBI Taxonomy" id="83560"/>
    <lineage>
        <taxon>Bacteria</taxon>
        <taxon>Pseudomonadati</taxon>
        <taxon>Chlamydiota</taxon>
        <taxon>Chlamydiia</taxon>
        <taxon>Chlamydiales</taxon>
        <taxon>Chlamydiaceae</taxon>
        <taxon>Chlamydia/Chlamydophila group</taxon>
        <taxon>Chlamydia</taxon>
    </lineage>
</organism>
<dbReference type="GeneID" id="1246092"/>
<dbReference type="AlphaFoldDB" id="A0A069ZXX3"/>
<sequence>MKRFFFLMIATAALLTQGCSYEPPKREYILAQRCSPLFKHAQAINFSLAQAVFEKTFVTTVQPSSLNLKELSQN</sequence>
<dbReference type="KEGG" id="cmg:NC81_03685"/>
<gene>
    <name evidence="1" type="ORF">BD36_03885</name>
</gene>
<dbReference type="OMA" id="FSVSCTH"/>
<evidence type="ECO:0000313" key="1">
    <source>
        <dbReference type="EMBL" id="AJR10797.1"/>
    </source>
</evidence>
<name>A0A069ZXX3_CHLMR</name>
<dbReference type="KEGG" id="cmm:NC80_03660"/>
<evidence type="ECO:0000313" key="2">
    <source>
        <dbReference type="Proteomes" id="UP000260363"/>
    </source>
</evidence>